<keyword evidence="4 7" id="KW-1133">Transmembrane helix</keyword>
<dbReference type="AlphaFoldDB" id="A0A0H5Q6V6"/>
<evidence type="ECO:0000256" key="1">
    <source>
        <dbReference type="ARBA" id="ARBA00004651"/>
    </source>
</evidence>
<accession>A0A0H5Q6V6</accession>
<organism evidence="9">
    <name type="scientific">uncultured prokaryote</name>
    <dbReference type="NCBI Taxonomy" id="198431"/>
    <lineage>
        <taxon>unclassified sequences</taxon>
        <taxon>environmental samples</taxon>
    </lineage>
</organism>
<feature type="transmembrane region" description="Helical" evidence="7">
    <location>
        <begin position="20"/>
        <end position="44"/>
    </location>
</feature>
<dbReference type="Gene3D" id="3.40.50.300">
    <property type="entry name" value="P-loop containing nucleotide triphosphate hydrolases"/>
    <property type="match status" value="1"/>
</dbReference>
<keyword evidence="2" id="KW-1003">Cell membrane</keyword>
<reference evidence="9" key="2">
    <citation type="submission" date="2015-07" db="EMBL/GenBank/DDBJ databases">
        <title>Plasmids, circular viruses and viroids from rat gut.</title>
        <authorList>
            <person name="Jorgensen T.J."/>
            <person name="Hansen M.A."/>
            <person name="Xu Z."/>
            <person name="Tabak M.A."/>
            <person name="Sorensen S.J."/>
            <person name="Hansen L.H."/>
        </authorList>
    </citation>
    <scope>NUCLEOTIDE SEQUENCE</scope>
    <source>
        <plasmid evidence="9">pRGFK1376</plasmid>
    </source>
</reference>
<evidence type="ECO:0000256" key="7">
    <source>
        <dbReference type="SAM" id="Phobius"/>
    </source>
</evidence>
<keyword evidence="5 7" id="KW-0472">Membrane</keyword>
<keyword evidence="3 7" id="KW-0812">Transmembrane</keyword>
<proteinExistence type="predicted"/>
<evidence type="ECO:0000259" key="8">
    <source>
        <dbReference type="Pfam" id="PF12696"/>
    </source>
</evidence>
<keyword evidence="9" id="KW-0614">Plasmid</keyword>
<protein>
    <recommendedName>
        <fullName evidence="8">TraD/TraG TraM recognition site domain-containing protein</fullName>
    </recommendedName>
</protein>
<evidence type="ECO:0000256" key="2">
    <source>
        <dbReference type="ARBA" id="ARBA00022475"/>
    </source>
</evidence>
<evidence type="ECO:0000256" key="5">
    <source>
        <dbReference type="ARBA" id="ARBA00023136"/>
    </source>
</evidence>
<evidence type="ECO:0000256" key="6">
    <source>
        <dbReference type="SAM" id="MobiDB-lite"/>
    </source>
</evidence>
<feature type="compositionally biased region" description="Low complexity" evidence="6">
    <location>
        <begin position="625"/>
        <end position="634"/>
    </location>
</feature>
<sequence>MDINDFLAFYFSPDSFADGILRLILVPSIGQFLAFFALIFLLRVSEYLTDVNRRKHAVAPTVTENTPRGINSDNPSPLTYWIRFLATGVYWLVLGSMAAGILAGALQYLLTTDAHRADIDWAIDHYLRANVICAGAAVLSALIAAYFFNLYLIGRRLSVWLNARDAAFLKNHSSRKGGESDVRNMQDILPASVDYDPVALFDRAKELDLMLLGLDEKRKAVTVPRSAWVKSHVQVMGPPGTGKGVEVGITLSQAIGYGDAVYWFDPKNDQWAASVMAAACEKAGVPFVLVNLQRGQPAQINPFHNVTRDELYELLETGFSLGERGTDADHYRLGDREAAWELCQMVDKPSISASELYRMAHDRLPEGVLDKAKGFMSKLKELTRLTATQTAEGVDIRDFVERGGCLYVIGHTRDDVVIRMQRMLVMRLVQMREAMPHHRRHVTGFLDEIKYLLSKPVLNALGTVRDKGMNFLLAHQSMGDLGSVPNVELESARREFLDCTPIRWFYRNKDFDVAEWISNMTGQTLAEVERRSVTRNEGYAERVEAEVVLMDKQKNLIDTNQVQNLPDGCAVCIGVGIAKLAYANPIRVEKRAFSVPVAPQVEPDPVFEPVAPAAKSKPAKKTGKKPAAAAAENPPDGRPLPPPDAYDDAPFNWEEL</sequence>
<feature type="transmembrane region" description="Helical" evidence="7">
    <location>
        <begin position="129"/>
        <end position="152"/>
    </location>
</feature>
<feature type="region of interest" description="Disordered" evidence="6">
    <location>
        <begin position="604"/>
        <end position="656"/>
    </location>
</feature>
<comment type="subcellular location">
    <subcellularLocation>
        <location evidence="1">Cell membrane</location>
        <topology evidence="1">Multi-pass membrane protein</topology>
    </subcellularLocation>
</comment>
<name>A0A0H5Q6V6_9ZZZZ</name>
<dbReference type="InterPro" id="IPR032689">
    <property type="entry name" value="TraG-D_C"/>
</dbReference>
<evidence type="ECO:0000256" key="4">
    <source>
        <dbReference type="ARBA" id="ARBA00022989"/>
    </source>
</evidence>
<evidence type="ECO:0000256" key="3">
    <source>
        <dbReference type="ARBA" id="ARBA00022692"/>
    </source>
</evidence>
<dbReference type="Pfam" id="PF12696">
    <property type="entry name" value="TraG-D_C"/>
    <property type="match status" value="1"/>
</dbReference>
<geneLocation type="plasmid" evidence="9">
    <name>pRGFK1376</name>
</geneLocation>
<dbReference type="EMBL" id="LN853937">
    <property type="protein sequence ID" value="CRY97130.1"/>
    <property type="molecule type" value="Genomic_DNA"/>
</dbReference>
<dbReference type="InterPro" id="IPR051539">
    <property type="entry name" value="T4SS-coupling_protein"/>
</dbReference>
<dbReference type="InterPro" id="IPR027417">
    <property type="entry name" value="P-loop_NTPase"/>
</dbReference>
<reference evidence="9" key="1">
    <citation type="submission" date="2015-06" db="EMBL/GenBank/DDBJ databases">
        <authorList>
            <person name="Joergensen T."/>
        </authorList>
    </citation>
    <scope>NUCLEOTIDE SEQUENCE</scope>
    <source>
        <plasmid evidence="9">pRGFK1376</plasmid>
    </source>
</reference>
<feature type="domain" description="TraD/TraG TraM recognition site" evidence="8">
    <location>
        <begin position="441"/>
        <end position="566"/>
    </location>
</feature>
<dbReference type="PANTHER" id="PTHR37937">
    <property type="entry name" value="CONJUGATIVE TRANSFER: DNA TRANSPORT"/>
    <property type="match status" value="1"/>
</dbReference>
<dbReference type="GO" id="GO:0005886">
    <property type="term" value="C:plasma membrane"/>
    <property type="evidence" value="ECO:0007669"/>
    <property type="project" value="UniProtKB-SubCell"/>
</dbReference>
<dbReference type="PANTHER" id="PTHR37937:SF1">
    <property type="entry name" value="CONJUGATIVE TRANSFER: DNA TRANSPORT"/>
    <property type="match status" value="1"/>
</dbReference>
<dbReference type="SUPFAM" id="SSF52540">
    <property type="entry name" value="P-loop containing nucleoside triphosphate hydrolases"/>
    <property type="match status" value="1"/>
</dbReference>
<evidence type="ECO:0000313" key="9">
    <source>
        <dbReference type="EMBL" id="CRY97130.1"/>
    </source>
</evidence>
<feature type="transmembrane region" description="Helical" evidence="7">
    <location>
        <begin position="89"/>
        <end position="109"/>
    </location>
</feature>